<comment type="caution">
    <text evidence="13">The sequence shown here is derived from an EMBL/GenBank/DDBJ whole genome shotgun (WGS) entry which is preliminary data.</text>
</comment>
<dbReference type="InterPro" id="IPR008656">
    <property type="entry name" value="Inositol_tetrakis-P_1-kinase"/>
</dbReference>
<evidence type="ECO:0000256" key="6">
    <source>
        <dbReference type="ARBA" id="ARBA00022741"/>
    </source>
</evidence>
<accession>A0AA38LAK8</accession>
<dbReference type="FunFam" id="3.30.470.20:FF:000056">
    <property type="entry name" value="Inositol-tetrakisphosphate 1-kinase"/>
    <property type="match status" value="1"/>
</dbReference>
<keyword evidence="6 10" id="KW-0547">Nucleotide-binding</keyword>
<dbReference type="GO" id="GO:0047325">
    <property type="term" value="F:inositol-3,4,5,6-tetrakisphosphate 1-kinase activity"/>
    <property type="evidence" value="ECO:0007669"/>
    <property type="project" value="InterPro"/>
</dbReference>
<reference evidence="13 14" key="1">
    <citation type="journal article" date="2021" name="Nat. Plants">
        <title>The Taxus genome provides insights into paclitaxel biosynthesis.</title>
        <authorList>
            <person name="Xiong X."/>
            <person name="Gou J."/>
            <person name="Liao Q."/>
            <person name="Li Y."/>
            <person name="Zhou Q."/>
            <person name="Bi G."/>
            <person name="Li C."/>
            <person name="Du R."/>
            <person name="Wang X."/>
            <person name="Sun T."/>
            <person name="Guo L."/>
            <person name="Liang H."/>
            <person name="Lu P."/>
            <person name="Wu Y."/>
            <person name="Zhang Z."/>
            <person name="Ro D.K."/>
            <person name="Shang Y."/>
            <person name="Huang S."/>
            <person name="Yan J."/>
        </authorList>
    </citation>
    <scope>NUCLEOTIDE SEQUENCE [LARGE SCALE GENOMIC DNA]</scope>
    <source>
        <strain evidence="13">Ta-2019</strain>
    </source>
</reference>
<dbReference type="EMBL" id="JAHRHJ020000004">
    <property type="protein sequence ID" value="KAH9318049.1"/>
    <property type="molecule type" value="Genomic_DNA"/>
</dbReference>
<feature type="domain" description="ATP-grasp" evidence="12">
    <location>
        <begin position="28"/>
        <end position="237"/>
    </location>
</feature>
<dbReference type="SUPFAM" id="SSF56059">
    <property type="entry name" value="Glutathione synthetase ATP-binding domain-like"/>
    <property type="match status" value="1"/>
</dbReference>
<evidence type="ECO:0000256" key="3">
    <source>
        <dbReference type="ARBA" id="ARBA00011245"/>
    </source>
</evidence>
<keyword evidence="14" id="KW-1185">Reference proteome</keyword>
<keyword evidence="8 10" id="KW-0067">ATP-binding</keyword>
<dbReference type="InterPro" id="IPR040464">
    <property type="entry name" value="InsP(3)kin_ATP-grasp"/>
</dbReference>
<sequence length="390" mass="43317">PEAIERLHNRISMLQVVSELNTIKQDDEDDDEDETFGIPKQIVVYKAEDLSDYQTLVGLNFPVIAKPLVADGSVKSHKMSLVFNPEGLHKLKPPLVLQEFVNHGGVIFKVYVVGDYVKCVKRKSLPDVSEEKLGSSEGSLAFCHVSNVTHDHQNERYYEVMHLEDAELPPARFIANIAGSLRKALGLHLFNFDVIRDTRIGNHYLVIDINYFPGYAKMPAYESVLTDFFWNIFHEGKRIEGRGIEYDNLVHAPNDGGKDEDDVEQSTGARLSSAVIIEEEKDCDKIPEIGAGLQETLAMAKVISLVSLDKARGISRGSLDKEGDMLVETFAKSADTLGETLAKADKSTRQTLVKADNSSRETLSKAEDTSNINDKEGFTKVNTDSNISSQ</sequence>
<proteinExistence type="inferred from homology"/>
<gene>
    <name evidence="13" type="ORF">KI387_019818</name>
</gene>
<feature type="compositionally biased region" description="Polar residues" evidence="11">
    <location>
        <begin position="380"/>
        <end position="390"/>
    </location>
</feature>
<dbReference type="GO" id="GO:0000287">
    <property type="term" value="F:magnesium ion binding"/>
    <property type="evidence" value="ECO:0007669"/>
    <property type="project" value="InterPro"/>
</dbReference>
<dbReference type="GO" id="GO:0005524">
    <property type="term" value="F:ATP binding"/>
    <property type="evidence" value="ECO:0007669"/>
    <property type="project" value="UniProtKB-UniRule"/>
</dbReference>
<evidence type="ECO:0000256" key="10">
    <source>
        <dbReference type="PROSITE-ProRule" id="PRU00409"/>
    </source>
</evidence>
<evidence type="ECO:0000256" key="8">
    <source>
        <dbReference type="ARBA" id="ARBA00022840"/>
    </source>
</evidence>
<protein>
    <recommendedName>
        <fullName evidence="12">ATP-grasp domain-containing protein</fullName>
    </recommendedName>
</protein>
<evidence type="ECO:0000256" key="1">
    <source>
        <dbReference type="ARBA" id="ARBA00001946"/>
    </source>
</evidence>
<organism evidence="13 14">
    <name type="scientific">Taxus chinensis</name>
    <name type="common">Chinese yew</name>
    <name type="synonym">Taxus wallichiana var. chinensis</name>
    <dbReference type="NCBI Taxonomy" id="29808"/>
    <lineage>
        <taxon>Eukaryota</taxon>
        <taxon>Viridiplantae</taxon>
        <taxon>Streptophyta</taxon>
        <taxon>Embryophyta</taxon>
        <taxon>Tracheophyta</taxon>
        <taxon>Spermatophyta</taxon>
        <taxon>Pinopsida</taxon>
        <taxon>Pinidae</taxon>
        <taxon>Conifers II</taxon>
        <taxon>Cupressales</taxon>
        <taxon>Taxaceae</taxon>
        <taxon>Taxus</taxon>
    </lineage>
</organism>
<dbReference type="PROSITE" id="PS50975">
    <property type="entry name" value="ATP_GRASP"/>
    <property type="match status" value="1"/>
</dbReference>
<feature type="region of interest" description="Disordered" evidence="11">
    <location>
        <begin position="345"/>
        <end position="390"/>
    </location>
</feature>
<dbReference type="Proteomes" id="UP000824469">
    <property type="component" value="Unassembled WGS sequence"/>
</dbReference>
<dbReference type="GO" id="GO:0005737">
    <property type="term" value="C:cytoplasm"/>
    <property type="evidence" value="ECO:0007669"/>
    <property type="project" value="TreeGrafter"/>
</dbReference>
<evidence type="ECO:0000259" key="12">
    <source>
        <dbReference type="PROSITE" id="PS50975"/>
    </source>
</evidence>
<comment type="similarity">
    <text evidence="2">Belongs to the ITPK1 family.</text>
</comment>
<evidence type="ECO:0000256" key="2">
    <source>
        <dbReference type="ARBA" id="ARBA00009601"/>
    </source>
</evidence>
<dbReference type="Pfam" id="PF05770">
    <property type="entry name" value="Ins134_P3_kin"/>
    <property type="match status" value="1"/>
</dbReference>
<dbReference type="GO" id="GO:0052725">
    <property type="term" value="F:inositol-1,3,4-trisphosphate 6-kinase activity"/>
    <property type="evidence" value="ECO:0007669"/>
    <property type="project" value="InterPro"/>
</dbReference>
<evidence type="ECO:0000256" key="4">
    <source>
        <dbReference type="ARBA" id="ARBA00022679"/>
    </source>
</evidence>
<keyword evidence="9" id="KW-0460">Magnesium</keyword>
<keyword evidence="4" id="KW-0808">Transferase</keyword>
<comment type="subunit">
    <text evidence="3">Monomer.</text>
</comment>
<evidence type="ECO:0000256" key="5">
    <source>
        <dbReference type="ARBA" id="ARBA00022723"/>
    </source>
</evidence>
<dbReference type="AlphaFoldDB" id="A0AA38LAK8"/>
<dbReference type="InterPro" id="IPR011761">
    <property type="entry name" value="ATP-grasp"/>
</dbReference>
<name>A0AA38LAK8_TAXCH</name>
<dbReference type="GO" id="GO:0052726">
    <property type="term" value="F:inositol-1,3,4-trisphosphate 5-kinase activity"/>
    <property type="evidence" value="ECO:0007669"/>
    <property type="project" value="InterPro"/>
</dbReference>
<evidence type="ECO:0000256" key="9">
    <source>
        <dbReference type="ARBA" id="ARBA00022842"/>
    </source>
</evidence>
<keyword evidence="5" id="KW-0479">Metal-binding</keyword>
<evidence type="ECO:0000256" key="11">
    <source>
        <dbReference type="SAM" id="MobiDB-lite"/>
    </source>
</evidence>
<evidence type="ECO:0000313" key="14">
    <source>
        <dbReference type="Proteomes" id="UP000824469"/>
    </source>
</evidence>
<dbReference type="GO" id="GO:0032957">
    <property type="term" value="P:inositol trisphosphate metabolic process"/>
    <property type="evidence" value="ECO:0007669"/>
    <property type="project" value="InterPro"/>
</dbReference>
<dbReference type="PANTHER" id="PTHR14217">
    <property type="entry name" value="INOSITOL-TETRAKISPHOSPHATE 1-KINASE"/>
    <property type="match status" value="1"/>
</dbReference>
<evidence type="ECO:0000256" key="7">
    <source>
        <dbReference type="ARBA" id="ARBA00022777"/>
    </source>
</evidence>
<comment type="cofactor">
    <cofactor evidence="1">
        <name>Mg(2+)</name>
        <dbReference type="ChEBI" id="CHEBI:18420"/>
    </cofactor>
</comment>
<dbReference type="Gene3D" id="3.30.470.20">
    <property type="entry name" value="ATP-grasp fold, B domain"/>
    <property type="match status" value="1"/>
</dbReference>
<keyword evidence="7" id="KW-0418">Kinase</keyword>
<feature type="non-terminal residue" evidence="13">
    <location>
        <position position="1"/>
    </location>
</feature>
<evidence type="ECO:0000313" key="13">
    <source>
        <dbReference type="EMBL" id="KAH9318049.1"/>
    </source>
</evidence>
<feature type="compositionally biased region" description="Basic and acidic residues" evidence="11">
    <location>
        <begin position="357"/>
        <end position="378"/>
    </location>
</feature>
<dbReference type="PANTHER" id="PTHR14217:SF24">
    <property type="entry name" value="INOSITOL-TETRAKISPHOSPHATE 1-KINASE 1"/>
    <property type="match status" value="1"/>
</dbReference>